<protein>
    <submittedName>
        <fullName evidence="2">Uncharacterized protein</fullName>
    </submittedName>
</protein>
<keyword evidence="3" id="KW-1185">Reference proteome</keyword>
<sequence>MEHAGNGTGHHGKPDTFQDRDSGRSRLVTAIDPASLGMVAGFLDGLKIPFASTGVPGLERLRRMHGSDPEGKVLQRERVSFSLCWLLPGLDIERDWGATVLVVRHPFEVVSCWHQQGIGDSPLMAWLQEGVPELERHTDPVHRLAALFVSWYRRIMEGLDVTVVRVEDSPAVWAEVLSLPLAIPYADLSKLALPELDPERLIPFDAVLRDAQLKSEFFACVERLGYQAKSALTHAFRHRALTRMGVQIIRGLNESSMPIDVVSPELTGALVLNVGARDLESTRRFLEVGAQVVVVDPDLGQAASDPVFSDPVVVEPAAVIEEEGEIEMYSIAGNPARYRSELVQFDGSEDATVRVRRVHATTLTRLINHYGMPNFVRLGIPELTDRALTGLKFPVELLIFHFHRDLPDVFQRCLQQVERLGFSEMLGFDAHFICGQNYYSVVRLNGLTAAKAYFDSLATGREGILLVVNRRS</sequence>
<dbReference type="EMBL" id="CP071793">
    <property type="protein sequence ID" value="QTD49150.1"/>
    <property type="molecule type" value="Genomic_DNA"/>
</dbReference>
<organism evidence="2 3">
    <name type="scientific">Sulfidibacter corallicola</name>
    <dbReference type="NCBI Taxonomy" id="2818388"/>
    <lineage>
        <taxon>Bacteria</taxon>
        <taxon>Pseudomonadati</taxon>
        <taxon>Acidobacteriota</taxon>
        <taxon>Holophagae</taxon>
        <taxon>Acanthopleuribacterales</taxon>
        <taxon>Acanthopleuribacteraceae</taxon>
        <taxon>Sulfidibacter</taxon>
    </lineage>
</organism>
<feature type="compositionally biased region" description="Basic and acidic residues" evidence="1">
    <location>
        <begin position="12"/>
        <end position="23"/>
    </location>
</feature>
<name>A0A8A4THW8_SULCO</name>
<evidence type="ECO:0000313" key="3">
    <source>
        <dbReference type="Proteomes" id="UP000663929"/>
    </source>
</evidence>
<evidence type="ECO:0000256" key="1">
    <source>
        <dbReference type="SAM" id="MobiDB-lite"/>
    </source>
</evidence>
<reference evidence="2" key="1">
    <citation type="submission" date="2021-03" db="EMBL/GenBank/DDBJ databases">
        <title>Acanthopleuribacteraceae sp. M133.</title>
        <authorList>
            <person name="Wang G."/>
        </authorList>
    </citation>
    <scope>NUCLEOTIDE SEQUENCE</scope>
    <source>
        <strain evidence="2">M133</strain>
    </source>
</reference>
<dbReference type="AlphaFoldDB" id="A0A8A4THW8"/>
<accession>A0A8A4THW8</accession>
<proteinExistence type="predicted"/>
<feature type="region of interest" description="Disordered" evidence="1">
    <location>
        <begin position="1"/>
        <end position="23"/>
    </location>
</feature>
<dbReference type="Proteomes" id="UP000663929">
    <property type="component" value="Chromosome"/>
</dbReference>
<dbReference type="RefSeq" id="WP_237378791.1">
    <property type="nucleotide sequence ID" value="NZ_CP071793.1"/>
</dbReference>
<gene>
    <name evidence="2" type="ORF">J3U87_26490</name>
</gene>
<evidence type="ECO:0000313" key="2">
    <source>
        <dbReference type="EMBL" id="QTD49150.1"/>
    </source>
</evidence>
<dbReference type="KEGG" id="scor:J3U87_26490"/>